<accession>A0ABR2U6J2</accession>
<dbReference type="EMBL" id="JBBPBN010000002">
    <property type="protein sequence ID" value="KAK9045260.1"/>
    <property type="molecule type" value="Genomic_DNA"/>
</dbReference>
<keyword evidence="2" id="KW-1185">Reference proteome</keyword>
<evidence type="ECO:0000313" key="2">
    <source>
        <dbReference type="Proteomes" id="UP001396334"/>
    </source>
</evidence>
<evidence type="ECO:0000313" key="1">
    <source>
        <dbReference type="EMBL" id="KAK9045260.1"/>
    </source>
</evidence>
<name>A0ABR2U6J2_9ROSI</name>
<gene>
    <name evidence="1" type="ORF">V6N11_059147</name>
</gene>
<proteinExistence type="predicted"/>
<reference evidence="1 2" key="1">
    <citation type="journal article" date="2024" name="G3 (Bethesda)">
        <title>Genome assembly of Hibiscus sabdariffa L. provides insights into metabolisms of medicinal natural products.</title>
        <authorList>
            <person name="Kim T."/>
        </authorList>
    </citation>
    <scope>NUCLEOTIDE SEQUENCE [LARGE SCALE GENOMIC DNA]</scope>
    <source>
        <strain evidence="1">TK-2024</strain>
        <tissue evidence="1">Old leaves</tissue>
    </source>
</reference>
<organism evidence="1 2">
    <name type="scientific">Hibiscus sabdariffa</name>
    <name type="common">roselle</name>
    <dbReference type="NCBI Taxonomy" id="183260"/>
    <lineage>
        <taxon>Eukaryota</taxon>
        <taxon>Viridiplantae</taxon>
        <taxon>Streptophyta</taxon>
        <taxon>Embryophyta</taxon>
        <taxon>Tracheophyta</taxon>
        <taxon>Spermatophyta</taxon>
        <taxon>Magnoliopsida</taxon>
        <taxon>eudicotyledons</taxon>
        <taxon>Gunneridae</taxon>
        <taxon>Pentapetalae</taxon>
        <taxon>rosids</taxon>
        <taxon>malvids</taxon>
        <taxon>Malvales</taxon>
        <taxon>Malvaceae</taxon>
        <taxon>Malvoideae</taxon>
        <taxon>Hibiscus</taxon>
    </lineage>
</organism>
<dbReference type="Proteomes" id="UP001396334">
    <property type="component" value="Unassembled WGS sequence"/>
</dbReference>
<sequence>MKDYIKEWRIPLPFIQRCKSNGIVIGENLSARDSWSSIAGIPFFSLESLVGYVDVGASTSASRPVALKQPHADSFVAKLGPDFVQNMQIVDSLEQGAEPDFYASGHVHFEQVLCSELGHDTALVGQAQSMFDCAPVTQPHVDQVQPIVNPLDQATVLDCSNQLSALPESDSRLVREASKGIVGVFFLSGS</sequence>
<protein>
    <submittedName>
        <fullName evidence="1">Uncharacterized protein</fullName>
    </submittedName>
</protein>
<comment type="caution">
    <text evidence="1">The sequence shown here is derived from an EMBL/GenBank/DDBJ whole genome shotgun (WGS) entry which is preliminary data.</text>
</comment>